<evidence type="ECO:0000313" key="3">
    <source>
        <dbReference type="Proteomes" id="UP000198861"/>
    </source>
</evidence>
<sequence>MDDELETIRHRLAELDAIIRNPNTPPPDELQAIGEAFDLIEKLDPARRLGLLRKFALGYYYDDECHRKEG</sequence>
<dbReference type="Proteomes" id="UP000198861">
    <property type="component" value="Unassembled WGS sequence"/>
</dbReference>
<keyword evidence="3" id="KW-1185">Reference proteome</keyword>
<protein>
    <submittedName>
        <fullName evidence="2">Uncharacterized protein</fullName>
    </submittedName>
</protein>
<accession>A0A1I4JMG2</accession>
<gene>
    <name evidence="1" type="ORF">SAMN04244571_04587</name>
    <name evidence="2" type="ORF">SAMN04244574_04855</name>
</gene>
<dbReference type="EMBL" id="FOKJ01000147">
    <property type="protein sequence ID" value="SFB63803.1"/>
    <property type="molecule type" value="Genomic_DNA"/>
</dbReference>
<dbReference type="AlphaFoldDB" id="A0A1I4JMG2"/>
<dbReference type="RefSeq" id="WP_090945068.1">
    <property type="nucleotide sequence ID" value="NZ_FOKJ01000147.1"/>
</dbReference>
<dbReference type="Proteomes" id="UP000199579">
    <property type="component" value="Unassembled WGS sequence"/>
</dbReference>
<reference evidence="2 4" key="2">
    <citation type="submission" date="2016-10" db="EMBL/GenBank/DDBJ databases">
        <authorList>
            <person name="de Groot N.N."/>
        </authorList>
    </citation>
    <scope>NUCLEOTIDE SEQUENCE [LARGE SCALE GENOMIC DNA]</scope>
    <source>
        <strain evidence="2 4">DSM 381</strain>
    </source>
</reference>
<evidence type="ECO:0000313" key="4">
    <source>
        <dbReference type="Proteomes" id="UP000199579"/>
    </source>
</evidence>
<evidence type="ECO:0000313" key="1">
    <source>
        <dbReference type="EMBL" id="SFB63803.1"/>
    </source>
</evidence>
<evidence type="ECO:0000313" key="2">
    <source>
        <dbReference type="EMBL" id="SFL67397.1"/>
    </source>
</evidence>
<proteinExistence type="predicted"/>
<name>A0A1I4JMG2_9GAMM</name>
<organism evidence="2 4">
    <name type="scientific">Azotobacter beijerinckii</name>
    <dbReference type="NCBI Taxonomy" id="170623"/>
    <lineage>
        <taxon>Bacteria</taxon>
        <taxon>Pseudomonadati</taxon>
        <taxon>Pseudomonadota</taxon>
        <taxon>Gammaproteobacteria</taxon>
        <taxon>Pseudomonadales</taxon>
        <taxon>Pseudomonadaceae</taxon>
        <taxon>Azotobacter</taxon>
    </lineage>
</organism>
<dbReference type="EMBL" id="FOSX01000238">
    <property type="protein sequence ID" value="SFL67397.1"/>
    <property type="molecule type" value="Genomic_DNA"/>
</dbReference>
<reference evidence="1 3" key="1">
    <citation type="submission" date="2016-10" db="EMBL/GenBank/DDBJ databases">
        <authorList>
            <person name="Varghese N."/>
            <person name="Submissions S."/>
        </authorList>
    </citation>
    <scope>NUCLEOTIDE SEQUENCE [LARGE SCALE GENOMIC DNA]</scope>
    <source>
        <strain evidence="1 3">DSM 282</strain>
    </source>
</reference>